<feature type="domain" description="BTB" evidence="2">
    <location>
        <begin position="11"/>
        <end position="80"/>
    </location>
</feature>
<dbReference type="AlphaFoldDB" id="A0AA39U1I2"/>
<dbReference type="PANTHER" id="PTHR47843">
    <property type="entry name" value="BTB DOMAIN-CONTAINING PROTEIN-RELATED"/>
    <property type="match status" value="1"/>
</dbReference>
<reference evidence="3" key="1">
    <citation type="submission" date="2023-06" db="EMBL/GenBank/DDBJ databases">
        <title>Multi-omics analyses reveal the molecular pathogenesis toolkit of Lasiodiplodia hormozganensis, a cross-kingdom pathogen.</title>
        <authorList>
            <person name="Felix C."/>
            <person name="Meneses R."/>
            <person name="Goncalves M.F.M."/>
            <person name="Tilleman L."/>
            <person name="Duarte A.S."/>
            <person name="Jorrin-Novo J.V."/>
            <person name="Van De Peer Y."/>
            <person name="Deforce D."/>
            <person name="Van Nieuwerburgh F."/>
            <person name="Esteves A.C."/>
            <person name="Alves A."/>
        </authorList>
    </citation>
    <scope>NUCLEOTIDE SEQUENCE</scope>
    <source>
        <strain evidence="3">CBS 339.90</strain>
    </source>
</reference>
<dbReference type="EMBL" id="JAUJDW010000321">
    <property type="protein sequence ID" value="KAK0609000.1"/>
    <property type="molecule type" value="Genomic_DNA"/>
</dbReference>
<dbReference type="InterPro" id="IPR011333">
    <property type="entry name" value="SKP1/BTB/POZ_sf"/>
</dbReference>
<organism evidence="3 4">
    <name type="scientific">Lasiodiplodia hormozganensis</name>
    <dbReference type="NCBI Taxonomy" id="869390"/>
    <lineage>
        <taxon>Eukaryota</taxon>
        <taxon>Fungi</taxon>
        <taxon>Dikarya</taxon>
        <taxon>Ascomycota</taxon>
        <taxon>Pezizomycotina</taxon>
        <taxon>Dothideomycetes</taxon>
        <taxon>Dothideomycetes incertae sedis</taxon>
        <taxon>Botryosphaeriales</taxon>
        <taxon>Botryosphaeriaceae</taxon>
        <taxon>Lasiodiplodia</taxon>
    </lineage>
</organism>
<protein>
    <recommendedName>
        <fullName evidence="2">BTB domain-containing protein</fullName>
    </recommendedName>
</protein>
<evidence type="ECO:0000313" key="3">
    <source>
        <dbReference type="EMBL" id="KAK0609000.1"/>
    </source>
</evidence>
<dbReference type="InterPro" id="IPR000210">
    <property type="entry name" value="BTB/POZ_dom"/>
</dbReference>
<keyword evidence="4" id="KW-1185">Reference proteome</keyword>
<feature type="region of interest" description="Disordered" evidence="1">
    <location>
        <begin position="200"/>
        <end position="235"/>
    </location>
</feature>
<comment type="caution">
    <text evidence="3">The sequence shown here is derived from an EMBL/GenBank/DDBJ whole genome shotgun (WGS) entry which is preliminary data.</text>
</comment>
<dbReference type="Gene3D" id="3.30.710.10">
    <property type="entry name" value="Potassium Channel Kv1.1, Chain A"/>
    <property type="match status" value="1"/>
</dbReference>
<dbReference type="SUPFAM" id="SSF54695">
    <property type="entry name" value="POZ domain"/>
    <property type="match status" value="1"/>
</dbReference>
<dbReference type="Proteomes" id="UP001175001">
    <property type="component" value="Unassembled WGS sequence"/>
</dbReference>
<gene>
    <name evidence="3" type="ORF">DIS24_g12597</name>
</gene>
<accession>A0AA39U1I2</accession>
<dbReference type="Pfam" id="PF00651">
    <property type="entry name" value="BTB"/>
    <property type="match status" value="1"/>
</dbReference>
<name>A0AA39U1I2_9PEZI</name>
<evidence type="ECO:0000259" key="2">
    <source>
        <dbReference type="PROSITE" id="PS50097"/>
    </source>
</evidence>
<evidence type="ECO:0000256" key="1">
    <source>
        <dbReference type="SAM" id="MobiDB-lite"/>
    </source>
</evidence>
<dbReference type="PROSITE" id="PS50097">
    <property type="entry name" value="BTB"/>
    <property type="match status" value="1"/>
</dbReference>
<evidence type="ECO:0000313" key="4">
    <source>
        <dbReference type="Proteomes" id="UP001175001"/>
    </source>
</evidence>
<sequence length="269" mass="29566">ILSSMQSSQYSDMKIKDSNGHIYKAHKLVVCTQSDFFKNALKENTFKESHDNLVHLPTDDPAAVRAMIQYMYTGAYGPSPIFFGDVAAMLLFHVNVHALADKYRVGDTAAVRKLANAKHANNANNSLCFSLHVPAHKNQTLGQMACERLEHDLEELWPLASMVFPRVVKAVYESTREGDEMRKIVVRIAAKHTDALLLGEEEGSAEGSEDSVSDDEAQGEGEGGQDQDDGEGELMNSFGRDLCAALAKERDRLLAQLEVVQGMADAHSV</sequence>
<proteinExistence type="predicted"/>
<dbReference type="PANTHER" id="PTHR47843:SF5">
    <property type="entry name" value="BTB_POZ DOMAIN PROTEIN"/>
    <property type="match status" value="1"/>
</dbReference>
<feature type="compositionally biased region" description="Acidic residues" evidence="1">
    <location>
        <begin position="200"/>
        <end position="232"/>
    </location>
</feature>
<dbReference type="CDD" id="cd18186">
    <property type="entry name" value="BTB_POZ_ZBTB_KLHL-like"/>
    <property type="match status" value="1"/>
</dbReference>
<feature type="non-terminal residue" evidence="3">
    <location>
        <position position="1"/>
    </location>
</feature>